<feature type="compositionally biased region" description="Basic and acidic residues" evidence="1">
    <location>
        <begin position="23"/>
        <end position="32"/>
    </location>
</feature>
<name>A0ABN1EEK1_9ACTN</name>
<protein>
    <submittedName>
        <fullName evidence="2">Uncharacterized protein</fullName>
    </submittedName>
</protein>
<sequence length="112" mass="11997">MSIESYSDSASPSGTPSTTASRQRADGADAHKVAAATRLAHEGTGAAVRRGEGAGGDALMDMTLAPPMRFYSDIPEIATHRPTATSTRRTRRRPPPGSWAKAGVRPWDHRLW</sequence>
<proteinExistence type="predicted"/>
<evidence type="ECO:0000256" key="1">
    <source>
        <dbReference type="SAM" id="MobiDB-lite"/>
    </source>
</evidence>
<keyword evidence="3" id="KW-1185">Reference proteome</keyword>
<evidence type="ECO:0000313" key="2">
    <source>
        <dbReference type="EMBL" id="GAA0564506.1"/>
    </source>
</evidence>
<gene>
    <name evidence="2" type="ORF">GCM10010390_78700</name>
</gene>
<feature type="compositionally biased region" description="Low complexity" evidence="1">
    <location>
        <begin position="1"/>
        <end position="21"/>
    </location>
</feature>
<comment type="caution">
    <text evidence="2">The sequence shown here is derived from an EMBL/GenBank/DDBJ whole genome shotgun (WGS) entry which is preliminary data.</text>
</comment>
<feature type="region of interest" description="Disordered" evidence="1">
    <location>
        <begin position="1"/>
        <end position="60"/>
    </location>
</feature>
<evidence type="ECO:0000313" key="3">
    <source>
        <dbReference type="Proteomes" id="UP001501576"/>
    </source>
</evidence>
<organism evidence="2 3">
    <name type="scientific">Streptomyces mordarskii</name>
    <dbReference type="NCBI Taxonomy" id="1226758"/>
    <lineage>
        <taxon>Bacteria</taxon>
        <taxon>Bacillati</taxon>
        <taxon>Actinomycetota</taxon>
        <taxon>Actinomycetes</taxon>
        <taxon>Kitasatosporales</taxon>
        <taxon>Streptomycetaceae</taxon>
        <taxon>Streptomyces</taxon>
    </lineage>
</organism>
<reference evidence="2 3" key="1">
    <citation type="journal article" date="2019" name="Int. J. Syst. Evol. Microbiol.">
        <title>The Global Catalogue of Microorganisms (GCM) 10K type strain sequencing project: providing services to taxonomists for standard genome sequencing and annotation.</title>
        <authorList>
            <consortium name="The Broad Institute Genomics Platform"/>
            <consortium name="The Broad Institute Genome Sequencing Center for Infectious Disease"/>
            <person name="Wu L."/>
            <person name="Ma J."/>
        </authorList>
    </citation>
    <scope>NUCLEOTIDE SEQUENCE [LARGE SCALE GENOMIC DNA]</scope>
    <source>
        <strain evidence="2 3">JCM 5052</strain>
    </source>
</reference>
<dbReference type="EMBL" id="BAAABZ010000078">
    <property type="protein sequence ID" value="GAA0564506.1"/>
    <property type="molecule type" value="Genomic_DNA"/>
</dbReference>
<accession>A0ABN1EEK1</accession>
<feature type="region of interest" description="Disordered" evidence="1">
    <location>
        <begin position="73"/>
        <end position="112"/>
    </location>
</feature>
<dbReference type="Proteomes" id="UP001501576">
    <property type="component" value="Unassembled WGS sequence"/>
</dbReference>